<sequence>MGTPQIGGTHWLAVSNKDKAYFDPLGLPRPRVIPKDYSYREMNLTNLDYKIIDEYENYDKYFVKVFGQGEAFWCYFICYDLDEDAFVLQVDQLLCREHPFKYGEHIMISADSCELEM</sequence>
<dbReference type="InParanoid" id="G5A476"/>
<evidence type="ECO:0000313" key="1">
    <source>
        <dbReference type="EMBL" id="EGZ09522.1"/>
    </source>
</evidence>
<dbReference type="RefSeq" id="XP_009534383.1">
    <property type="nucleotide sequence ID" value="XM_009536088.1"/>
</dbReference>
<dbReference type="KEGG" id="psoj:PHYSODRAFT_521702"/>
<reference evidence="1 2" key="1">
    <citation type="journal article" date="2006" name="Science">
        <title>Phytophthora genome sequences uncover evolutionary origins and mechanisms of pathogenesis.</title>
        <authorList>
            <person name="Tyler B.M."/>
            <person name="Tripathy S."/>
            <person name="Zhang X."/>
            <person name="Dehal P."/>
            <person name="Jiang R.H."/>
            <person name="Aerts A."/>
            <person name="Arredondo F.D."/>
            <person name="Baxter L."/>
            <person name="Bensasson D."/>
            <person name="Beynon J.L."/>
            <person name="Chapman J."/>
            <person name="Damasceno C.M."/>
            <person name="Dorrance A.E."/>
            <person name="Dou D."/>
            <person name="Dickerman A.W."/>
            <person name="Dubchak I.L."/>
            <person name="Garbelotto M."/>
            <person name="Gijzen M."/>
            <person name="Gordon S.G."/>
            <person name="Govers F."/>
            <person name="Grunwald N.J."/>
            <person name="Huang W."/>
            <person name="Ivors K.L."/>
            <person name="Jones R.W."/>
            <person name="Kamoun S."/>
            <person name="Krampis K."/>
            <person name="Lamour K.H."/>
            <person name="Lee M.K."/>
            <person name="McDonald W.H."/>
            <person name="Medina M."/>
            <person name="Meijer H.J."/>
            <person name="Nordberg E.K."/>
            <person name="Maclean D.J."/>
            <person name="Ospina-Giraldo M.D."/>
            <person name="Morris P.F."/>
            <person name="Phuntumart V."/>
            <person name="Putnam N.H."/>
            <person name="Rash S."/>
            <person name="Rose J.K."/>
            <person name="Sakihama Y."/>
            <person name="Salamov A.A."/>
            <person name="Savidor A."/>
            <person name="Scheuring C.F."/>
            <person name="Smith B.M."/>
            <person name="Sobral B.W."/>
            <person name="Terry A."/>
            <person name="Torto-Alalibo T.A."/>
            <person name="Win J."/>
            <person name="Xu Z."/>
            <person name="Zhang H."/>
            <person name="Grigoriev I.V."/>
            <person name="Rokhsar D.S."/>
            <person name="Boore J.L."/>
        </authorList>
    </citation>
    <scope>NUCLEOTIDE SEQUENCE [LARGE SCALE GENOMIC DNA]</scope>
    <source>
        <strain evidence="1 2">P6497</strain>
    </source>
</reference>
<protein>
    <submittedName>
        <fullName evidence="1">Uncharacterized protein</fullName>
    </submittedName>
</protein>
<accession>G5A476</accession>
<organism evidence="1 2">
    <name type="scientific">Phytophthora sojae (strain P6497)</name>
    <name type="common">Soybean stem and root rot agent</name>
    <name type="synonym">Phytophthora megasperma f. sp. glycines</name>
    <dbReference type="NCBI Taxonomy" id="1094619"/>
    <lineage>
        <taxon>Eukaryota</taxon>
        <taxon>Sar</taxon>
        <taxon>Stramenopiles</taxon>
        <taxon>Oomycota</taxon>
        <taxon>Peronosporomycetes</taxon>
        <taxon>Peronosporales</taxon>
        <taxon>Peronosporaceae</taxon>
        <taxon>Phytophthora</taxon>
    </lineage>
</organism>
<dbReference type="OMA" id="QIGGTHW"/>
<gene>
    <name evidence="1" type="ORF">PHYSODRAFT_521702</name>
</gene>
<evidence type="ECO:0000313" key="2">
    <source>
        <dbReference type="Proteomes" id="UP000002640"/>
    </source>
</evidence>
<dbReference type="Proteomes" id="UP000002640">
    <property type="component" value="Unassembled WGS sequence"/>
</dbReference>
<keyword evidence="2" id="KW-1185">Reference proteome</keyword>
<dbReference type="AlphaFoldDB" id="G5A476"/>
<proteinExistence type="predicted"/>
<dbReference type="EMBL" id="JH159159">
    <property type="protein sequence ID" value="EGZ09522.1"/>
    <property type="molecule type" value="Genomic_DNA"/>
</dbReference>
<dbReference type="GeneID" id="20660436"/>
<name>G5A476_PHYSP</name>